<evidence type="ECO:0000256" key="1">
    <source>
        <dbReference type="ARBA" id="ARBA00004496"/>
    </source>
</evidence>
<dbReference type="PANTHER" id="PTHR30349:SF90">
    <property type="entry name" value="TYROSINE RECOMBINASE XERD"/>
    <property type="match status" value="1"/>
</dbReference>
<dbReference type="SUPFAM" id="SSF56349">
    <property type="entry name" value="DNA breaking-rejoining enzymes"/>
    <property type="match status" value="1"/>
</dbReference>
<evidence type="ECO:0000256" key="9">
    <source>
        <dbReference type="HAMAP-Rule" id="MF_01808"/>
    </source>
</evidence>
<evidence type="ECO:0000256" key="8">
    <source>
        <dbReference type="ARBA" id="ARBA00023306"/>
    </source>
</evidence>
<protein>
    <recommendedName>
        <fullName evidence="9">Tyrosine recombinase XerC</fullName>
    </recommendedName>
</protein>
<keyword evidence="2 9" id="KW-0963">Cytoplasm</keyword>
<dbReference type="InterPro" id="IPR002104">
    <property type="entry name" value="Integrase_catalytic"/>
</dbReference>
<evidence type="ECO:0000256" key="3">
    <source>
        <dbReference type="ARBA" id="ARBA00022618"/>
    </source>
</evidence>
<sequence length="290" mass="30921">MLVAERGASANTLKAYGADLADFATHAQAAGERPAAACTATVRDYMAGLGRRGLSARTACRRLSCLRQFFLHLLREGVRTDDPCLLLDAPRQAPALPRHLSEAEVDALLAACAEGGPMAPQRQAVARAAIEILYATGLRISELLALRREALSGTAPMLLVRGKGGRERVVPLSDEAREAADAMLRDRAAPASPWLFAGRDPRRPLSRQGFDLILAEAGRCAGIPAARLSPHVLRHSFASHMLAHGADLRALQTLLGHADIATTQIYTHVQAERLARLVEAHHPLADGGAG</sequence>
<dbReference type="InterPro" id="IPR050090">
    <property type="entry name" value="Tyrosine_recombinase_XerCD"/>
</dbReference>
<dbReference type="OrthoDB" id="9801717at2"/>
<proteinExistence type="inferred from homology"/>
<comment type="function">
    <text evidence="9">Site-specific tyrosine recombinase, which acts by catalyzing the cutting and rejoining of the recombining DNA molecules. The XerC-XerD complex is essential to convert dimers of the bacterial chromosome into monomers to permit their segregation at cell division. It also contributes to the segregational stability of plasmids.</text>
</comment>
<keyword evidence="7 9" id="KW-0233">DNA recombination</keyword>
<dbReference type="InterPro" id="IPR044068">
    <property type="entry name" value="CB"/>
</dbReference>
<name>A0A5R9J5C2_9PROT</name>
<keyword evidence="3 9" id="KW-0132">Cell division</keyword>
<dbReference type="GO" id="GO:0007059">
    <property type="term" value="P:chromosome segregation"/>
    <property type="evidence" value="ECO:0007669"/>
    <property type="project" value="UniProtKB-UniRule"/>
</dbReference>
<dbReference type="HAMAP" id="MF_01808">
    <property type="entry name" value="Recomb_XerC_XerD"/>
    <property type="match status" value="1"/>
</dbReference>
<comment type="similarity">
    <text evidence="9">Belongs to the 'phage' integrase family. XerC subfamily.</text>
</comment>
<dbReference type="InterPro" id="IPR004107">
    <property type="entry name" value="Integrase_SAM-like_N"/>
</dbReference>
<dbReference type="PANTHER" id="PTHR30349">
    <property type="entry name" value="PHAGE INTEGRASE-RELATED"/>
    <property type="match status" value="1"/>
</dbReference>
<dbReference type="Pfam" id="PF02899">
    <property type="entry name" value="Phage_int_SAM_1"/>
    <property type="match status" value="1"/>
</dbReference>
<keyword evidence="4 9" id="KW-0159">Chromosome partition</keyword>
<dbReference type="Gene3D" id="1.10.150.130">
    <property type="match status" value="1"/>
</dbReference>
<dbReference type="GO" id="GO:0003677">
    <property type="term" value="F:DNA binding"/>
    <property type="evidence" value="ECO:0007669"/>
    <property type="project" value="UniProtKB-UniRule"/>
</dbReference>
<dbReference type="PROSITE" id="PS51900">
    <property type="entry name" value="CB"/>
    <property type="match status" value="1"/>
</dbReference>
<dbReference type="Gene3D" id="1.10.443.10">
    <property type="entry name" value="Intergrase catalytic core"/>
    <property type="match status" value="1"/>
</dbReference>
<evidence type="ECO:0000256" key="4">
    <source>
        <dbReference type="ARBA" id="ARBA00022829"/>
    </source>
</evidence>
<keyword evidence="5 9" id="KW-0229">DNA integration</keyword>
<dbReference type="GO" id="GO:0009037">
    <property type="term" value="F:tyrosine-based site-specific recombinase activity"/>
    <property type="evidence" value="ECO:0007669"/>
    <property type="project" value="UniProtKB-UniRule"/>
</dbReference>
<keyword evidence="6 9" id="KW-0238">DNA-binding</keyword>
<comment type="subcellular location">
    <subcellularLocation>
        <location evidence="1 9">Cytoplasm</location>
    </subcellularLocation>
</comment>
<feature type="domain" description="Core-binding (CB)" evidence="11">
    <location>
        <begin position="1"/>
        <end position="74"/>
    </location>
</feature>
<dbReference type="NCBIfam" id="NF001399">
    <property type="entry name" value="PRK00283.1"/>
    <property type="match status" value="1"/>
</dbReference>
<keyword evidence="8 9" id="KW-0131">Cell cycle</keyword>
<dbReference type="Proteomes" id="UP000305654">
    <property type="component" value="Unassembled WGS sequence"/>
</dbReference>
<dbReference type="GO" id="GO:0006313">
    <property type="term" value="P:DNA transposition"/>
    <property type="evidence" value="ECO:0007669"/>
    <property type="project" value="UniProtKB-UniRule"/>
</dbReference>
<dbReference type="GO" id="GO:0005737">
    <property type="term" value="C:cytoplasm"/>
    <property type="evidence" value="ECO:0007669"/>
    <property type="project" value="UniProtKB-SubCell"/>
</dbReference>
<dbReference type="AlphaFoldDB" id="A0A5R9J5C2"/>
<organism evidence="12 13">
    <name type="scientific">Lichenicoccus roseus</name>
    <dbReference type="NCBI Taxonomy" id="2683649"/>
    <lineage>
        <taxon>Bacteria</taxon>
        <taxon>Pseudomonadati</taxon>
        <taxon>Pseudomonadota</taxon>
        <taxon>Alphaproteobacteria</taxon>
        <taxon>Acetobacterales</taxon>
        <taxon>Acetobacteraceae</taxon>
        <taxon>Lichenicoccus</taxon>
    </lineage>
</organism>
<dbReference type="InterPro" id="IPR010998">
    <property type="entry name" value="Integrase_recombinase_N"/>
</dbReference>
<dbReference type="EMBL" id="VCDI01000003">
    <property type="protein sequence ID" value="TLU72825.1"/>
    <property type="molecule type" value="Genomic_DNA"/>
</dbReference>
<gene>
    <name evidence="9" type="primary">xerC</name>
    <name evidence="12" type="ORF">FE263_09870</name>
</gene>
<reference evidence="12 13" key="1">
    <citation type="submission" date="2019-05" db="EMBL/GenBank/DDBJ databases">
        <authorList>
            <person name="Pankratov T."/>
            <person name="Grouzdev D."/>
        </authorList>
    </citation>
    <scope>NUCLEOTIDE SEQUENCE [LARGE SCALE GENOMIC DNA]</scope>
    <source>
        <strain evidence="12 13">KEBCLARHB70R</strain>
    </source>
</reference>
<evidence type="ECO:0000313" key="12">
    <source>
        <dbReference type="EMBL" id="TLU72825.1"/>
    </source>
</evidence>
<dbReference type="Pfam" id="PF00589">
    <property type="entry name" value="Phage_integrase"/>
    <property type="match status" value="1"/>
</dbReference>
<evidence type="ECO:0000256" key="6">
    <source>
        <dbReference type="ARBA" id="ARBA00023125"/>
    </source>
</evidence>
<feature type="active site" evidence="9">
    <location>
        <position position="234"/>
    </location>
</feature>
<evidence type="ECO:0000256" key="5">
    <source>
        <dbReference type="ARBA" id="ARBA00022908"/>
    </source>
</evidence>
<evidence type="ECO:0000256" key="7">
    <source>
        <dbReference type="ARBA" id="ARBA00023172"/>
    </source>
</evidence>
<feature type="domain" description="Tyr recombinase" evidence="10">
    <location>
        <begin position="95"/>
        <end position="279"/>
    </location>
</feature>
<feature type="active site" evidence="9">
    <location>
        <position position="257"/>
    </location>
</feature>
<dbReference type="PROSITE" id="PS51898">
    <property type="entry name" value="TYR_RECOMBINASE"/>
    <property type="match status" value="1"/>
</dbReference>
<feature type="active site" evidence="9">
    <location>
        <position position="231"/>
    </location>
</feature>
<accession>A0A5R9J5C2</accession>
<feature type="active site" evidence="9">
    <location>
        <position position="163"/>
    </location>
</feature>
<feature type="active site" evidence="9">
    <location>
        <position position="139"/>
    </location>
</feature>
<dbReference type="InterPro" id="IPR013762">
    <property type="entry name" value="Integrase-like_cat_sf"/>
</dbReference>
<keyword evidence="13" id="KW-1185">Reference proteome</keyword>
<feature type="active site" description="O-(3'-phospho-DNA)-tyrosine intermediate" evidence="9">
    <location>
        <position position="266"/>
    </location>
</feature>
<dbReference type="InterPro" id="IPR011010">
    <property type="entry name" value="DNA_brk_join_enz"/>
</dbReference>
<evidence type="ECO:0000259" key="11">
    <source>
        <dbReference type="PROSITE" id="PS51900"/>
    </source>
</evidence>
<comment type="caution">
    <text evidence="12">The sequence shown here is derived from an EMBL/GenBank/DDBJ whole genome shotgun (WGS) entry which is preliminary data.</text>
</comment>
<dbReference type="InterPro" id="IPR023009">
    <property type="entry name" value="Tyrosine_recombinase_XerC/XerD"/>
</dbReference>
<evidence type="ECO:0000313" key="13">
    <source>
        <dbReference type="Proteomes" id="UP000305654"/>
    </source>
</evidence>
<dbReference type="GO" id="GO:0051301">
    <property type="term" value="P:cell division"/>
    <property type="evidence" value="ECO:0007669"/>
    <property type="project" value="UniProtKB-KW"/>
</dbReference>
<comment type="subunit">
    <text evidence="9">Forms a cyclic heterotetrameric complex composed of two molecules of XerC and two molecules of XerD.</text>
</comment>
<evidence type="ECO:0000259" key="10">
    <source>
        <dbReference type="PROSITE" id="PS51898"/>
    </source>
</evidence>
<evidence type="ECO:0000256" key="2">
    <source>
        <dbReference type="ARBA" id="ARBA00022490"/>
    </source>
</evidence>